<evidence type="ECO:0000313" key="3">
    <source>
        <dbReference type="Proteomes" id="UP001067235"/>
    </source>
</evidence>
<accession>A0ABT4MX97</accession>
<name>A0ABT4MX97_GORRU</name>
<dbReference type="Pfam" id="PF13577">
    <property type="entry name" value="SnoaL_4"/>
    <property type="match status" value="1"/>
</dbReference>
<dbReference type="Proteomes" id="UP001067235">
    <property type="component" value="Unassembled WGS sequence"/>
</dbReference>
<evidence type="ECO:0000313" key="2">
    <source>
        <dbReference type="EMBL" id="MCZ4551645.1"/>
    </source>
</evidence>
<dbReference type="InterPro" id="IPR037401">
    <property type="entry name" value="SnoaL-like"/>
</dbReference>
<keyword evidence="3" id="KW-1185">Reference proteome</keyword>
<proteinExistence type="predicted"/>
<dbReference type="EMBL" id="JAPWIE010000005">
    <property type="protein sequence ID" value="MCZ4551645.1"/>
    <property type="molecule type" value="Genomic_DNA"/>
</dbReference>
<feature type="domain" description="SnoaL-like" evidence="1">
    <location>
        <begin position="4"/>
        <end position="126"/>
    </location>
</feature>
<gene>
    <name evidence="2" type="ORF">O4213_16760</name>
</gene>
<protein>
    <submittedName>
        <fullName evidence="2">Nuclear transport factor 2 family protein</fullName>
    </submittedName>
</protein>
<evidence type="ECO:0000259" key="1">
    <source>
        <dbReference type="Pfam" id="PF13577"/>
    </source>
</evidence>
<dbReference type="SUPFAM" id="SSF54427">
    <property type="entry name" value="NTF2-like"/>
    <property type="match status" value="1"/>
</dbReference>
<sequence>MDIQEISDKLEIADLLSTYARAVDTRDWTLWRSVFTDDAHVDYSSAPYGRAGSRDEIADWLSANFEFITMSQHYVTNIESRIDGDTAKVRALFYNPIQLPGTEGLSFCGGCYHHDLVRTDTGWRSRTLVEENVWFFNNPLGGTASAHPTGT</sequence>
<organism evidence="2 3">
    <name type="scientific">Gordonia rubripertincta</name>
    <name type="common">Rhodococcus corallinus</name>
    <dbReference type="NCBI Taxonomy" id="36822"/>
    <lineage>
        <taxon>Bacteria</taxon>
        <taxon>Bacillati</taxon>
        <taxon>Actinomycetota</taxon>
        <taxon>Actinomycetes</taxon>
        <taxon>Mycobacteriales</taxon>
        <taxon>Gordoniaceae</taxon>
        <taxon>Gordonia</taxon>
    </lineage>
</organism>
<dbReference type="InterPro" id="IPR032710">
    <property type="entry name" value="NTF2-like_dom_sf"/>
</dbReference>
<reference evidence="2" key="1">
    <citation type="submission" date="2022-12" db="EMBL/GenBank/DDBJ databases">
        <authorList>
            <person name="Krivoruchko A.V."/>
            <person name="Elkin A."/>
        </authorList>
    </citation>
    <scope>NUCLEOTIDE SEQUENCE</scope>
    <source>
        <strain evidence="2">IEGM 1388</strain>
    </source>
</reference>
<comment type="caution">
    <text evidence="2">The sequence shown here is derived from an EMBL/GenBank/DDBJ whole genome shotgun (WGS) entry which is preliminary data.</text>
</comment>
<dbReference type="Gene3D" id="3.10.450.50">
    <property type="match status" value="1"/>
</dbReference>
<dbReference type="RefSeq" id="WP_301572549.1">
    <property type="nucleotide sequence ID" value="NZ_JAPWIE010000005.1"/>
</dbReference>